<reference evidence="3 4" key="1">
    <citation type="journal article" date="2015" name="Genome Announc.">
        <title>Genome Sequence of Borrelia chilensis VA1, a South American Member of the Lyme Borreliosis Group.</title>
        <authorList>
            <person name="Huang W."/>
            <person name="Ojaimi C."/>
            <person name="Fallon J.T."/>
            <person name="Travisany D."/>
            <person name="Maass A."/>
            <person name="Ivanova L."/>
            <person name="Tomova A."/>
            <person name="Gonzalez-Acuna D."/>
            <person name="Godfrey H.P."/>
            <person name="Cabello F.C."/>
        </authorList>
    </citation>
    <scope>NUCLEOTIDE SEQUENCE [LARGE SCALE GENOMIC DNA]</scope>
    <source>
        <strain evidence="3 4">VA1</strain>
    </source>
</reference>
<evidence type="ECO:0000256" key="1">
    <source>
        <dbReference type="SAM" id="Coils"/>
    </source>
</evidence>
<feature type="coiled-coil region" evidence="1">
    <location>
        <begin position="32"/>
        <end position="96"/>
    </location>
</feature>
<organism evidence="3 4">
    <name type="scientific">Borreliella chilensis</name>
    <dbReference type="NCBI Taxonomy" id="1245910"/>
    <lineage>
        <taxon>Bacteria</taxon>
        <taxon>Pseudomonadati</taxon>
        <taxon>Spirochaetota</taxon>
        <taxon>Spirochaetia</taxon>
        <taxon>Spirochaetales</taxon>
        <taxon>Borreliaceae</taxon>
        <taxon>Borreliella</taxon>
    </lineage>
</organism>
<evidence type="ECO:0000259" key="2">
    <source>
        <dbReference type="Pfam" id="PF02591"/>
    </source>
</evidence>
<sequence>MESNIDTLKKLEVIYKSKFELEERQKSIPKYLEMKKIQIEELSKVLIDLQQKFKEYQKEDSALKLDIQDINSRKSKAEEKIDSIKTQREYEALEKELQVIIDDEVTIRKKMTHVNGLKTRIEKEILDVSDKYSKEEECFKSESNSFELELLEIKKRLLEIESEELNCSSKMNEDFLFKFQRIIRNKSNGVVPLIDNVCKGCHMILPIEFANKVRREPNDIKFCPYCSRILYYQDKIQMSDEIIPGSLADLVE</sequence>
<evidence type="ECO:0000313" key="4">
    <source>
        <dbReference type="Proteomes" id="UP000030940"/>
    </source>
</evidence>
<proteinExistence type="predicted"/>
<feature type="domain" description="C4-type zinc ribbon" evidence="2">
    <location>
        <begin position="197"/>
        <end position="230"/>
    </location>
</feature>
<dbReference type="AlphaFoldDB" id="A0A0A7UYK2"/>
<evidence type="ECO:0000313" key="3">
    <source>
        <dbReference type="EMBL" id="AJA90498.1"/>
    </source>
</evidence>
<accession>A0A0A7UYK2</accession>
<gene>
    <name evidence="3" type="ORF">OY14_03570</name>
</gene>
<dbReference type="STRING" id="1245910.OY14_03570"/>
<dbReference type="Gene3D" id="1.10.287.1490">
    <property type="match status" value="1"/>
</dbReference>
<dbReference type="Pfam" id="PF02591">
    <property type="entry name" value="Zn_ribbon_9"/>
    <property type="match status" value="1"/>
</dbReference>
<dbReference type="Proteomes" id="UP000030940">
    <property type="component" value="Chromosome"/>
</dbReference>
<dbReference type="HOGENOM" id="CLU_073076_2_1_12"/>
<name>A0A0A7UYK2_9SPIR</name>
<dbReference type="InterPro" id="IPR003743">
    <property type="entry name" value="Zf-RING_7"/>
</dbReference>
<keyword evidence="4" id="KW-1185">Reference proteome</keyword>
<dbReference type="EMBL" id="CP009910">
    <property type="protein sequence ID" value="AJA90498.1"/>
    <property type="molecule type" value="Genomic_DNA"/>
</dbReference>
<protein>
    <submittedName>
        <fullName evidence="3">Zn-ribbon protein</fullName>
    </submittedName>
</protein>
<keyword evidence="1" id="KW-0175">Coiled coil</keyword>
<dbReference type="KEGG" id="bchi:OY14_03570"/>